<dbReference type="PANTHER" id="PTHR43084:SF1">
    <property type="entry name" value="PERSULFIDE DIOXYGENASE ETHE1, MITOCHONDRIAL"/>
    <property type="match status" value="1"/>
</dbReference>
<dbReference type="GO" id="GO:0046872">
    <property type="term" value="F:metal ion binding"/>
    <property type="evidence" value="ECO:0007669"/>
    <property type="project" value="UniProtKB-KW"/>
</dbReference>
<dbReference type="Proteomes" id="UP000198305">
    <property type="component" value="Unassembled WGS sequence"/>
</dbReference>
<sequence>MIFRQLFDEASCTLTYLIADPESHEALLIDPVNSGLQHYLQLLEQYNLVLKYSLETHVHADHITASGLLREKTNTLTGIGSRCDALAADLQLQHGDQLSLGPYFIQVLATPGHTAGSVSYLLEDKVFTGDSLLINGCGRTDFQSGDAGTLYDSITQKLFTLPDETLVYPGHDYKGYRVSCIGQEKAINPRLAGISRAAFITIMQTLDLPKPGMLDTAVPANRSLGIEALPHG</sequence>
<dbReference type="InterPro" id="IPR044528">
    <property type="entry name" value="POD-like_MBL-fold"/>
</dbReference>
<organism evidence="10 11">
    <name type="scientific">Methylobacillus rhizosphaerae</name>
    <dbReference type="NCBI Taxonomy" id="551994"/>
    <lineage>
        <taxon>Bacteria</taxon>
        <taxon>Pseudomonadati</taxon>
        <taxon>Pseudomonadota</taxon>
        <taxon>Betaproteobacteria</taxon>
        <taxon>Nitrosomonadales</taxon>
        <taxon>Methylophilaceae</taxon>
        <taxon>Methylobacillus</taxon>
    </lineage>
</organism>
<dbReference type="InterPro" id="IPR051682">
    <property type="entry name" value="Mito_Persulfide_Diox"/>
</dbReference>
<dbReference type="PANTHER" id="PTHR43084">
    <property type="entry name" value="PERSULFIDE DIOXYGENASE ETHE1"/>
    <property type="match status" value="1"/>
</dbReference>
<dbReference type="EMBL" id="FZOA01000002">
    <property type="protein sequence ID" value="SNR69938.1"/>
    <property type="molecule type" value="Genomic_DNA"/>
</dbReference>
<evidence type="ECO:0000256" key="2">
    <source>
        <dbReference type="ARBA" id="ARBA00006759"/>
    </source>
</evidence>
<dbReference type="GO" id="GO:0070813">
    <property type="term" value="P:hydrogen sulfide metabolic process"/>
    <property type="evidence" value="ECO:0007669"/>
    <property type="project" value="TreeGrafter"/>
</dbReference>
<evidence type="ECO:0000256" key="3">
    <source>
        <dbReference type="ARBA" id="ARBA00022723"/>
    </source>
</evidence>
<accession>A0A238YGL2</accession>
<evidence type="ECO:0000259" key="9">
    <source>
        <dbReference type="SMART" id="SM00849"/>
    </source>
</evidence>
<reference evidence="11" key="1">
    <citation type="submission" date="2017-06" db="EMBL/GenBank/DDBJ databases">
        <authorList>
            <person name="Varghese N."/>
            <person name="Submissions S."/>
        </authorList>
    </citation>
    <scope>NUCLEOTIDE SEQUENCE [LARGE SCALE GENOMIC DNA]</scope>
    <source>
        <strain evidence="11">Ca-68</strain>
    </source>
</reference>
<evidence type="ECO:0000256" key="7">
    <source>
        <dbReference type="ARBA" id="ARBA00023002"/>
    </source>
</evidence>
<name>A0A238YGL2_9PROT</name>
<evidence type="ECO:0000313" key="10">
    <source>
        <dbReference type="EMBL" id="SNR69938.1"/>
    </source>
</evidence>
<dbReference type="GO" id="GO:0006749">
    <property type="term" value="P:glutathione metabolic process"/>
    <property type="evidence" value="ECO:0007669"/>
    <property type="project" value="InterPro"/>
</dbReference>
<keyword evidence="7" id="KW-0560">Oxidoreductase</keyword>
<dbReference type="SUPFAM" id="SSF56281">
    <property type="entry name" value="Metallo-hydrolase/oxidoreductase"/>
    <property type="match status" value="1"/>
</dbReference>
<evidence type="ECO:0000256" key="4">
    <source>
        <dbReference type="ARBA" id="ARBA00022946"/>
    </source>
</evidence>
<dbReference type="InterPro" id="IPR036866">
    <property type="entry name" value="RibonucZ/Hydroxyglut_hydro"/>
</dbReference>
<dbReference type="SMART" id="SM00849">
    <property type="entry name" value="Lactamase_B"/>
    <property type="match status" value="1"/>
</dbReference>
<gene>
    <name evidence="10" type="ORF">SAMN05192560_0565</name>
</gene>
<dbReference type="InterPro" id="IPR001279">
    <property type="entry name" value="Metallo-B-lactamas"/>
</dbReference>
<dbReference type="AlphaFoldDB" id="A0A238YGL2"/>
<dbReference type="GO" id="GO:0050313">
    <property type="term" value="F:sulfur dioxygenase activity"/>
    <property type="evidence" value="ECO:0007669"/>
    <property type="project" value="InterPro"/>
</dbReference>
<dbReference type="CDD" id="cd07724">
    <property type="entry name" value="POD-like_MBL-fold"/>
    <property type="match status" value="1"/>
</dbReference>
<evidence type="ECO:0000256" key="6">
    <source>
        <dbReference type="ARBA" id="ARBA00022990"/>
    </source>
</evidence>
<protein>
    <submittedName>
        <fullName evidence="10">Glyoxylase, beta-lactamase superfamily II</fullName>
    </submittedName>
</protein>
<keyword evidence="4" id="KW-0809">Transit peptide</keyword>
<dbReference type="FunFam" id="3.60.15.10:FF:000013">
    <property type="entry name" value="Persulfide dioxygenase ETHE1, mitochondrial"/>
    <property type="match status" value="1"/>
</dbReference>
<keyword evidence="11" id="KW-1185">Reference proteome</keyword>
<evidence type="ECO:0000313" key="11">
    <source>
        <dbReference type="Proteomes" id="UP000198305"/>
    </source>
</evidence>
<keyword evidence="5" id="KW-0223">Dioxygenase</keyword>
<keyword evidence="3" id="KW-0479">Metal-binding</keyword>
<keyword evidence="8" id="KW-0408">Iron</keyword>
<comment type="similarity">
    <text evidence="2">Belongs to the metallo-beta-lactamase superfamily. Glyoxalase II family.</text>
</comment>
<comment type="cofactor">
    <cofactor evidence="1">
        <name>Fe(2+)</name>
        <dbReference type="ChEBI" id="CHEBI:29033"/>
    </cofactor>
</comment>
<dbReference type="Gene3D" id="3.60.15.10">
    <property type="entry name" value="Ribonuclease Z/Hydroxyacylglutathione hydrolase-like"/>
    <property type="match status" value="1"/>
</dbReference>
<feature type="domain" description="Metallo-beta-lactamase" evidence="9">
    <location>
        <begin position="12"/>
        <end position="171"/>
    </location>
</feature>
<evidence type="ECO:0000256" key="8">
    <source>
        <dbReference type="ARBA" id="ARBA00023004"/>
    </source>
</evidence>
<evidence type="ECO:0000256" key="1">
    <source>
        <dbReference type="ARBA" id="ARBA00001954"/>
    </source>
</evidence>
<proteinExistence type="inferred from homology"/>
<dbReference type="Pfam" id="PF00753">
    <property type="entry name" value="Lactamase_B"/>
    <property type="match status" value="1"/>
</dbReference>
<keyword evidence="6" id="KW-0007">Acetylation</keyword>
<evidence type="ECO:0000256" key="5">
    <source>
        <dbReference type="ARBA" id="ARBA00022964"/>
    </source>
</evidence>